<name>K9GNK2_9PROT</name>
<gene>
    <name evidence="1" type="ORF">C882_2862</name>
</gene>
<comment type="caution">
    <text evidence="1">The sequence shown here is derived from an EMBL/GenBank/DDBJ whole genome shotgun (WGS) entry which is preliminary data.</text>
</comment>
<dbReference type="Proteomes" id="UP000009881">
    <property type="component" value="Unassembled WGS sequence"/>
</dbReference>
<sequence>MCRGPSGRRRRPSGGHAFGLAPMIVEFNGKGCDGVAAEEASAHIGALGKQTNLVHFFP</sequence>
<dbReference type="EMBL" id="ANHY01000033">
    <property type="protein sequence ID" value="EKV26284.1"/>
    <property type="molecule type" value="Genomic_DNA"/>
</dbReference>
<protein>
    <submittedName>
        <fullName evidence="1">Uncharacterized protein</fullName>
    </submittedName>
</protein>
<reference evidence="1 2" key="1">
    <citation type="journal article" date="2013" name="Genome Announc.">
        <title>Draft Genome Sequence of an Alphaproteobacterium, Caenispirillum salinarum AK4(T), Isolated from a Solar Saltern.</title>
        <authorList>
            <person name="Khatri I."/>
            <person name="Singh A."/>
            <person name="Korpole S."/>
            <person name="Pinnaka A.K."/>
            <person name="Subramanian S."/>
        </authorList>
    </citation>
    <scope>NUCLEOTIDE SEQUENCE [LARGE SCALE GENOMIC DNA]</scope>
    <source>
        <strain evidence="1 2">AK4</strain>
    </source>
</reference>
<proteinExistence type="predicted"/>
<organism evidence="1 2">
    <name type="scientific">Caenispirillum salinarum AK4</name>
    <dbReference type="NCBI Taxonomy" id="1238182"/>
    <lineage>
        <taxon>Bacteria</taxon>
        <taxon>Pseudomonadati</taxon>
        <taxon>Pseudomonadota</taxon>
        <taxon>Alphaproteobacteria</taxon>
        <taxon>Rhodospirillales</taxon>
        <taxon>Novispirillaceae</taxon>
        <taxon>Caenispirillum</taxon>
    </lineage>
</organism>
<evidence type="ECO:0000313" key="1">
    <source>
        <dbReference type="EMBL" id="EKV26284.1"/>
    </source>
</evidence>
<evidence type="ECO:0000313" key="2">
    <source>
        <dbReference type="Proteomes" id="UP000009881"/>
    </source>
</evidence>
<dbReference type="AlphaFoldDB" id="K9GNK2"/>
<accession>K9GNK2</accession>
<keyword evidence="2" id="KW-1185">Reference proteome</keyword>